<evidence type="ECO:0000313" key="2">
    <source>
        <dbReference type="Proteomes" id="UP000316123"/>
    </source>
</evidence>
<name>A0A9X9BUE6_PSEMA</name>
<organism evidence="1 2">
    <name type="scientific">Pseudomonas marginalis</name>
    <name type="common">Pseudomonas panacis</name>
    <dbReference type="NCBI Taxonomy" id="298"/>
    <lineage>
        <taxon>Bacteria</taxon>
        <taxon>Pseudomonadati</taxon>
        <taxon>Pseudomonadota</taxon>
        <taxon>Gammaproteobacteria</taxon>
        <taxon>Pseudomonadales</taxon>
        <taxon>Pseudomonadaceae</taxon>
        <taxon>Pseudomonas</taxon>
    </lineage>
</organism>
<dbReference type="Proteomes" id="UP000316123">
    <property type="component" value="Unassembled WGS sequence"/>
</dbReference>
<sequence>MERDQRLLVKILEVCIQDSEEWRIDASAKDIRGRFSPEQLGQWSAVIVDGHIELLVDMGCVNADGEAPNVRIQRVTNAGYNYLDRSKRLSLHSNERPIH</sequence>
<dbReference type="AlphaFoldDB" id="A0A9X9BUE6"/>
<dbReference type="OrthoDB" id="6893979at2"/>
<reference evidence="1 2" key="1">
    <citation type="submission" date="2019-06" db="EMBL/GenBank/DDBJ databases">
        <title>Pseudomonas bimorpha sp. nov. isolated from bovine raw milk and skim milk concentrate.</title>
        <authorList>
            <person name="Hofmann K."/>
            <person name="Huptas C."/>
            <person name="Doll E."/>
            <person name="Scherer S."/>
            <person name="Wenning M."/>
        </authorList>
    </citation>
    <scope>NUCLEOTIDE SEQUENCE [LARGE SCALE GENOMIC DNA]</scope>
    <source>
        <strain evidence="1 2">DSM 13124</strain>
    </source>
</reference>
<dbReference type="RefSeq" id="WP_074844108.1">
    <property type="nucleotide sequence ID" value="NZ_FNSU01000001.1"/>
</dbReference>
<proteinExistence type="predicted"/>
<protein>
    <submittedName>
        <fullName evidence="1">Uncharacterized protein</fullName>
    </submittedName>
</protein>
<dbReference type="EMBL" id="VFEQ01000004">
    <property type="protein sequence ID" value="TWR61157.1"/>
    <property type="molecule type" value="Genomic_DNA"/>
</dbReference>
<gene>
    <name evidence="1" type="ORF">FIV41_08840</name>
</gene>
<evidence type="ECO:0000313" key="1">
    <source>
        <dbReference type="EMBL" id="TWR61157.1"/>
    </source>
</evidence>
<accession>A0A9X9BUE6</accession>
<comment type="caution">
    <text evidence="1">The sequence shown here is derived from an EMBL/GenBank/DDBJ whole genome shotgun (WGS) entry which is preliminary data.</text>
</comment>